<organism evidence="9 10">
    <name type="scientific">Dentipellis fragilis</name>
    <dbReference type="NCBI Taxonomy" id="205917"/>
    <lineage>
        <taxon>Eukaryota</taxon>
        <taxon>Fungi</taxon>
        <taxon>Dikarya</taxon>
        <taxon>Basidiomycota</taxon>
        <taxon>Agaricomycotina</taxon>
        <taxon>Agaricomycetes</taxon>
        <taxon>Russulales</taxon>
        <taxon>Hericiaceae</taxon>
        <taxon>Dentipellis</taxon>
    </lineage>
</organism>
<dbReference type="InterPro" id="IPR015010">
    <property type="entry name" value="TERF2IP_Myb"/>
</dbReference>
<protein>
    <recommendedName>
        <fullName evidence="8">FAD-binding PCMH-type domain-containing protein</fullName>
    </recommendedName>
</protein>
<accession>A0A4Y9ZHC7</accession>
<dbReference type="InterPro" id="IPR009057">
    <property type="entry name" value="Homeodomain-like_sf"/>
</dbReference>
<keyword evidence="5" id="KW-0560">Oxidoreductase</keyword>
<dbReference type="InterPro" id="IPR006094">
    <property type="entry name" value="Oxid_FAD_bind_N"/>
</dbReference>
<dbReference type="Pfam" id="PF02913">
    <property type="entry name" value="FAD-oxidase_C"/>
    <property type="match status" value="2"/>
</dbReference>
<dbReference type="SUPFAM" id="SSF55103">
    <property type="entry name" value="FAD-linked oxidases, C-terminal domain"/>
    <property type="match status" value="1"/>
</dbReference>
<comment type="catalytic activity">
    <reaction evidence="6">
        <text>(R)-lactate + 2 Fe(III)-[cytochrome c] = 2 Fe(II)-[cytochrome c] + pyruvate + 2 H(+)</text>
        <dbReference type="Rhea" id="RHEA:13521"/>
        <dbReference type="Rhea" id="RHEA-COMP:10350"/>
        <dbReference type="Rhea" id="RHEA-COMP:14399"/>
        <dbReference type="ChEBI" id="CHEBI:15361"/>
        <dbReference type="ChEBI" id="CHEBI:15378"/>
        <dbReference type="ChEBI" id="CHEBI:16004"/>
        <dbReference type="ChEBI" id="CHEBI:29033"/>
        <dbReference type="ChEBI" id="CHEBI:29034"/>
        <dbReference type="EC" id="1.1.2.4"/>
    </reaction>
</comment>
<dbReference type="Pfam" id="PF08914">
    <property type="entry name" value="Myb_Rap1"/>
    <property type="match status" value="1"/>
</dbReference>
<feature type="domain" description="FAD-binding PCMH-type" evidence="8">
    <location>
        <begin position="74"/>
        <end position="253"/>
    </location>
</feature>
<evidence type="ECO:0000256" key="1">
    <source>
        <dbReference type="ARBA" id="ARBA00001974"/>
    </source>
</evidence>
<dbReference type="SUPFAM" id="SSF46689">
    <property type="entry name" value="Homeodomain-like"/>
    <property type="match status" value="1"/>
</dbReference>
<evidence type="ECO:0000256" key="5">
    <source>
        <dbReference type="ARBA" id="ARBA00023002"/>
    </source>
</evidence>
<sequence>MLTSRSLTRLTGLSARRWQHTAGSSKHPLNSVTPDDIAHFAKILPPNAILTTLPPPSASASELEPFNNDWMGKYHGRATTVLRPQTTKQVSDIMKWCYDRRIGVVPQGGNTGLVGGSVPIRDELVISLGNMSKVRSFDPVSGALVADAGCILESLSEYIAPHNHIMPLDLGAKGSCQIGGNVATNAGGLRLLRYGTLHGSVLGLEVVLPDGTILNNLTTLRKDNTGYDLKQLFIGAEGTLGIITAVSIATPPAPQAINNVILALPSFENVLPVFKLAKQHLSEILSAFEYIDREAYDLAVKHGQGKGLAEDELEGAECFVLLETSGGKKEHDEEKLNSLLEALLEADTPLINTGVLSQSPAQFAALWKLREGVTEAVSKEGKAYKYDISVPQASFKEVVDITRNLHLNVVAAAYSSEIEAALEPFVYELVASYNGSISAEHGLGAMKAHAIHYSKSGVAVDLMKRIKEVLDPRGIMNPGKPIFQDSNGMAVKFFIQKDLSTEVQAELCETITSLGGRVESKVPRQGFILIQPGSPEAERLRLCWTSGDRPDRHFVPYSYVEACKIAGMLLKQIFLDRGEPIKFHIDSSIANINARAALSARIMHSGGDPTASPQSAKVILADPNTDIFQHLVKNYQGVPDKYVESYLWVKKCVEKGALVFTPLVYKNPGGRRAGEERTQFTEDDEERLCNWIAAKIPYKETGGRTGNRLYQQLIEMQNDPEYAWVRRHTWQSWRERYKKNSTRLDIMINAIVEQKKPSLGEKGQYGYVRKPEEKPKRSRKRKTNDGNSGAGPSDEDLAHLAPPVHGAMPVHMNGHELQHPGLPPLAPIPAGMYAPSPHHMHPHPHGMPMGHIPAPGGGPLDGPGPPPSGMMLLRKSPVEEELELEDDEIDWEVRVGDDPPPVWGKRKVCEEHSSNDANKRARTTEAQFPPMSGVPRPNGTPTLHVVDQAIQDIAREFRFTIAEVQEYYDQCGAMDRTRARFKKMRDALSAFEEDEE</sequence>
<dbReference type="InterPro" id="IPR016171">
    <property type="entry name" value="Vanillyl_alc_oxidase_C-sub2"/>
</dbReference>
<evidence type="ECO:0000313" key="9">
    <source>
        <dbReference type="EMBL" id="TFY72889.1"/>
    </source>
</evidence>
<dbReference type="PANTHER" id="PTHR43716">
    <property type="entry name" value="D-2-HYDROXYGLUTARATE DEHYDROGENASE, MITOCHONDRIAL"/>
    <property type="match status" value="1"/>
</dbReference>
<dbReference type="Gene3D" id="3.30.43.10">
    <property type="entry name" value="Uridine Diphospho-n-acetylenolpyruvylglucosamine Reductase, domain 2"/>
    <property type="match status" value="1"/>
</dbReference>
<dbReference type="FunFam" id="3.30.70.2190:FF:000001">
    <property type="entry name" value="D-2-hydroxyglutarate dehydrogenase mitochondrial"/>
    <property type="match status" value="1"/>
</dbReference>
<dbReference type="PROSITE" id="PS51387">
    <property type="entry name" value="FAD_PCMH"/>
    <property type="match status" value="1"/>
</dbReference>
<dbReference type="AlphaFoldDB" id="A0A4Y9ZHC7"/>
<comment type="caution">
    <text evidence="9">The sequence shown here is derived from an EMBL/GenBank/DDBJ whole genome shotgun (WGS) entry which is preliminary data.</text>
</comment>
<reference evidence="9 10" key="1">
    <citation type="submission" date="2019-02" db="EMBL/GenBank/DDBJ databases">
        <title>Genome sequencing of the rare red list fungi Dentipellis fragilis.</title>
        <authorList>
            <person name="Buettner E."/>
            <person name="Kellner H."/>
        </authorList>
    </citation>
    <scope>NUCLEOTIDE SEQUENCE [LARGE SCALE GENOMIC DNA]</scope>
    <source>
        <strain evidence="9 10">DSM 105465</strain>
    </source>
</reference>
<dbReference type="EMBL" id="SEOQ01000003">
    <property type="protein sequence ID" value="TFY72889.1"/>
    <property type="molecule type" value="Genomic_DNA"/>
</dbReference>
<dbReference type="FunFam" id="1.10.45.10:FF:000001">
    <property type="entry name" value="D-lactate dehydrogenase mitochondrial"/>
    <property type="match status" value="1"/>
</dbReference>
<dbReference type="PANTHER" id="PTHR43716:SF1">
    <property type="entry name" value="D-2-HYDROXYGLUTARATE DEHYDROGENASE, MITOCHONDRIAL"/>
    <property type="match status" value="1"/>
</dbReference>
<dbReference type="FunFam" id="3.30.43.10:FF:000011">
    <property type="entry name" value="D-lactate dehydrogenase (Cytochrome)"/>
    <property type="match status" value="1"/>
</dbReference>
<dbReference type="Gene3D" id="1.10.10.60">
    <property type="entry name" value="Homeodomain-like"/>
    <property type="match status" value="1"/>
</dbReference>
<evidence type="ECO:0000256" key="3">
    <source>
        <dbReference type="ARBA" id="ARBA00022630"/>
    </source>
</evidence>
<evidence type="ECO:0000256" key="4">
    <source>
        <dbReference type="ARBA" id="ARBA00022827"/>
    </source>
</evidence>
<evidence type="ECO:0000313" key="10">
    <source>
        <dbReference type="Proteomes" id="UP000298327"/>
    </source>
</evidence>
<comment type="cofactor">
    <cofactor evidence="1">
        <name>FAD</name>
        <dbReference type="ChEBI" id="CHEBI:57692"/>
    </cofactor>
</comment>
<evidence type="ECO:0000256" key="6">
    <source>
        <dbReference type="ARBA" id="ARBA00051436"/>
    </source>
</evidence>
<dbReference type="Gene3D" id="3.30.465.10">
    <property type="match status" value="1"/>
</dbReference>
<name>A0A4Y9ZHC7_9AGAM</name>
<comment type="similarity">
    <text evidence="2">Belongs to the FAD-binding oxidoreductase/transferase type 4 family.</text>
</comment>
<dbReference type="InterPro" id="IPR016169">
    <property type="entry name" value="FAD-bd_PCMH_sub2"/>
</dbReference>
<dbReference type="SUPFAM" id="SSF56176">
    <property type="entry name" value="FAD-binding/transporter-associated domain-like"/>
    <property type="match status" value="1"/>
</dbReference>
<evidence type="ECO:0000259" key="8">
    <source>
        <dbReference type="PROSITE" id="PS51387"/>
    </source>
</evidence>
<keyword evidence="3" id="KW-0285">Flavoprotein</keyword>
<dbReference type="InterPro" id="IPR016164">
    <property type="entry name" value="FAD-linked_Oxase-like_C"/>
</dbReference>
<dbReference type="GO" id="GO:0004458">
    <property type="term" value="F:D-lactate dehydrogenase (cytochrome) activity"/>
    <property type="evidence" value="ECO:0007669"/>
    <property type="project" value="UniProtKB-EC"/>
</dbReference>
<dbReference type="Gene3D" id="1.10.45.10">
    <property type="entry name" value="Vanillyl-alcohol Oxidase, Chain A, domain 4"/>
    <property type="match status" value="1"/>
</dbReference>
<dbReference type="GO" id="GO:0005739">
    <property type="term" value="C:mitochondrion"/>
    <property type="evidence" value="ECO:0007669"/>
    <property type="project" value="TreeGrafter"/>
</dbReference>
<dbReference type="STRING" id="205917.A0A4Y9ZHC7"/>
<keyword evidence="10" id="KW-1185">Reference proteome</keyword>
<dbReference type="Proteomes" id="UP000298327">
    <property type="component" value="Unassembled WGS sequence"/>
</dbReference>
<keyword evidence="4" id="KW-0274">FAD</keyword>
<dbReference type="InterPro" id="IPR016167">
    <property type="entry name" value="FAD-bd_PCMH_sub1"/>
</dbReference>
<dbReference type="Pfam" id="PF01565">
    <property type="entry name" value="FAD_binding_4"/>
    <property type="match status" value="1"/>
</dbReference>
<gene>
    <name evidence="9" type="ORF">EVG20_g116</name>
</gene>
<dbReference type="CDD" id="cd11655">
    <property type="entry name" value="rap1_myb-like"/>
    <property type="match status" value="1"/>
</dbReference>
<dbReference type="GO" id="GO:0071949">
    <property type="term" value="F:FAD binding"/>
    <property type="evidence" value="ECO:0007669"/>
    <property type="project" value="InterPro"/>
</dbReference>
<dbReference type="Gene3D" id="3.30.70.2740">
    <property type="match status" value="1"/>
</dbReference>
<dbReference type="FunFam" id="3.30.465.10:FF:000001">
    <property type="entry name" value="D-2-hydroxyglutarate dehydrogenase, mitochondrial"/>
    <property type="match status" value="1"/>
</dbReference>
<dbReference type="InterPro" id="IPR051264">
    <property type="entry name" value="FAD-oxidored/transferase_4"/>
</dbReference>
<proteinExistence type="inferred from homology"/>
<feature type="region of interest" description="Disordered" evidence="7">
    <location>
        <begin position="761"/>
        <end position="807"/>
    </location>
</feature>
<evidence type="ECO:0000256" key="7">
    <source>
        <dbReference type="SAM" id="MobiDB-lite"/>
    </source>
</evidence>
<dbReference type="InterPro" id="IPR036318">
    <property type="entry name" value="FAD-bd_PCMH-like_sf"/>
</dbReference>
<dbReference type="OrthoDB" id="5332616at2759"/>
<dbReference type="InterPro" id="IPR004113">
    <property type="entry name" value="FAD-bd_oxidored_4_C"/>
</dbReference>
<dbReference type="InterPro" id="IPR016166">
    <property type="entry name" value="FAD-bd_PCMH"/>
</dbReference>
<evidence type="ECO:0000256" key="2">
    <source>
        <dbReference type="ARBA" id="ARBA00008000"/>
    </source>
</evidence>
<dbReference type="Gene3D" id="3.30.70.2190">
    <property type="match status" value="1"/>
</dbReference>